<reference evidence="2 3" key="1">
    <citation type="journal article" date="2024" name="Science">
        <title>Giant polyketide synthase enzymes in the biosynthesis of giant marine polyether toxins.</title>
        <authorList>
            <person name="Fallon T.R."/>
            <person name="Shende V.V."/>
            <person name="Wierzbicki I.H."/>
            <person name="Pendleton A.L."/>
            <person name="Watervoot N.F."/>
            <person name="Auber R.P."/>
            <person name="Gonzalez D.J."/>
            <person name="Wisecaver J.H."/>
            <person name="Moore B.S."/>
        </authorList>
    </citation>
    <scope>NUCLEOTIDE SEQUENCE [LARGE SCALE GENOMIC DNA]</scope>
    <source>
        <strain evidence="2 3">12B1</strain>
    </source>
</reference>
<evidence type="ECO:0000256" key="1">
    <source>
        <dbReference type="SAM" id="MobiDB-lite"/>
    </source>
</evidence>
<dbReference type="EMBL" id="JBGBPQ010000001">
    <property type="protein sequence ID" value="KAL1529258.1"/>
    <property type="molecule type" value="Genomic_DNA"/>
</dbReference>
<name>A0AB34K7V0_PRYPA</name>
<comment type="caution">
    <text evidence="2">The sequence shown here is derived from an EMBL/GenBank/DDBJ whole genome shotgun (WGS) entry which is preliminary data.</text>
</comment>
<proteinExistence type="predicted"/>
<protein>
    <submittedName>
        <fullName evidence="2">Uncharacterized protein</fullName>
    </submittedName>
</protein>
<keyword evidence="3" id="KW-1185">Reference proteome</keyword>
<dbReference type="Proteomes" id="UP001515480">
    <property type="component" value="Unassembled WGS sequence"/>
</dbReference>
<gene>
    <name evidence="2" type="ORF">AB1Y20_000212</name>
</gene>
<accession>A0AB34K7V0</accession>
<dbReference type="AlphaFoldDB" id="A0AB34K7V0"/>
<evidence type="ECO:0000313" key="3">
    <source>
        <dbReference type="Proteomes" id="UP001515480"/>
    </source>
</evidence>
<organism evidence="2 3">
    <name type="scientific">Prymnesium parvum</name>
    <name type="common">Toxic golden alga</name>
    <dbReference type="NCBI Taxonomy" id="97485"/>
    <lineage>
        <taxon>Eukaryota</taxon>
        <taxon>Haptista</taxon>
        <taxon>Haptophyta</taxon>
        <taxon>Prymnesiophyceae</taxon>
        <taxon>Prymnesiales</taxon>
        <taxon>Prymnesiaceae</taxon>
        <taxon>Prymnesium</taxon>
    </lineage>
</organism>
<evidence type="ECO:0000313" key="2">
    <source>
        <dbReference type="EMBL" id="KAL1529258.1"/>
    </source>
</evidence>
<feature type="region of interest" description="Disordered" evidence="1">
    <location>
        <begin position="24"/>
        <end position="44"/>
    </location>
</feature>
<sequence length="151" mass="16192">MVSVALLAAAACWIGSSPTLQLPPHPRPSFHPRTPRPSCCAPDQPSHPSLSPFALFVGLAIAGELLPVFLTVLGRLGLFTPPPLNLFTSVANNAMEAAVHEGTVYPLLATAYAQGVWVDLIRQYYDGGESMEFLRQVCAEHARWCAGVTIP</sequence>